<evidence type="ECO:0000313" key="2">
    <source>
        <dbReference type="EMBL" id="AOZ07872.1"/>
    </source>
</evidence>
<accession>A0ABN4TKI1</accession>
<feature type="chain" id="PRO_5046295752" description="RHS repeat protein" evidence="1">
    <location>
        <begin position="19"/>
        <end position="64"/>
    </location>
</feature>
<dbReference type="EMBL" id="CP017754">
    <property type="protein sequence ID" value="AOZ07872.1"/>
    <property type="molecule type" value="Genomic_DNA"/>
</dbReference>
<evidence type="ECO:0000313" key="3">
    <source>
        <dbReference type="Proteomes" id="UP000177515"/>
    </source>
</evidence>
<evidence type="ECO:0008006" key="4">
    <source>
        <dbReference type="Google" id="ProtNLM"/>
    </source>
</evidence>
<sequence length="64" mass="6665">MSAAAGAALFALSPLAHSASTVEYTYDSLGRVTRIVYSDGARKTTVTYSYDATGNRTSVVSTSP</sequence>
<dbReference type="InterPro" id="IPR031325">
    <property type="entry name" value="RHS_repeat"/>
</dbReference>
<dbReference type="Proteomes" id="UP000177515">
    <property type="component" value="Chromosome 1"/>
</dbReference>
<dbReference type="Pfam" id="PF05593">
    <property type="entry name" value="RHS_repeat"/>
    <property type="match status" value="1"/>
</dbReference>
<proteinExistence type="predicted"/>
<reference evidence="2 3" key="1">
    <citation type="submission" date="2016-10" db="EMBL/GenBank/DDBJ databases">
        <title>Complete genome sequences of three Cupriavidus strains isolated from various Malaysian environments.</title>
        <authorList>
            <person name="Abdullah A.A.-A."/>
            <person name="Shafie N.A.H."/>
            <person name="Lau N.S."/>
        </authorList>
    </citation>
    <scope>NUCLEOTIDE SEQUENCE [LARGE SCALE GENOMIC DNA]</scope>
    <source>
        <strain evidence="2 3">USMAA1020</strain>
    </source>
</reference>
<dbReference type="Gene3D" id="2.180.10.10">
    <property type="entry name" value="RHS repeat-associated core"/>
    <property type="match status" value="1"/>
</dbReference>
<dbReference type="NCBIfam" id="TIGR01643">
    <property type="entry name" value="YD_repeat_2x"/>
    <property type="match status" value="1"/>
</dbReference>
<organism evidence="2 3">
    <name type="scientific">Cupriavidus malaysiensis</name>
    <dbReference type="NCBI Taxonomy" id="367825"/>
    <lineage>
        <taxon>Bacteria</taxon>
        <taxon>Pseudomonadati</taxon>
        <taxon>Pseudomonadota</taxon>
        <taxon>Betaproteobacteria</taxon>
        <taxon>Burkholderiales</taxon>
        <taxon>Burkholderiaceae</taxon>
        <taxon>Cupriavidus</taxon>
    </lineage>
</organism>
<feature type="signal peptide" evidence="1">
    <location>
        <begin position="1"/>
        <end position="18"/>
    </location>
</feature>
<dbReference type="InterPro" id="IPR006530">
    <property type="entry name" value="YD"/>
</dbReference>
<gene>
    <name evidence="2" type="ORF">BKK80_01340</name>
</gene>
<keyword evidence="3" id="KW-1185">Reference proteome</keyword>
<evidence type="ECO:0000256" key="1">
    <source>
        <dbReference type="SAM" id="SignalP"/>
    </source>
</evidence>
<protein>
    <recommendedName>
        <fullName evidence="4">RHS repeat protein</fullName>
    </recommendedName>
</protein>
<name>A0ABN4TKI1_9BURK</name>
<keyword evidence="1" id="KW-0732">Signal</keyword>